<dbReference type="Pfam" id="PF13609">
    <property type="entry name" value="Porin_4"/>
    <property type="match status" value="1"/>
</dbReference>
<accession>A0AAN0RX55</accession>
<dbReference type="PANTHER" id="PTHR34501">
    <property type="entry name" value="PROTEIN YDDL-RELATED"/>
    <property type="match status" value="1"/>
</dbReference>
<gene>
    <name evidence="13" type="ORF">DM39_5108</name>
</gene>
<keyword evidence="10" id="KW-0998">Cell outer membrane</keyword>
<keyword evidence="3" id="KW-0813">Transport</keyword>
<keyword evidence="5" id="KW-0812">Transmembrane</keyword>
<dbReference type="EMBL" id="CP007784">
    <property type="protein sequence ID" value="AIO35321.1"/>
    <property type="molecule type" value="Genomic_DNA"/>
</dbReference>
<dbReference type="SUPFAM" id="SSF56935">
    <property type="entry name" value="Porins"/>
    <property type="match status" value="1"/>
</dbReference>
<evidence type="ECO:0000256" key="5">
    <source>
        <dbReference type="ARBA" id="ARBA00022692"/>
    </source>
</evidence>
<dbReference type="InterPro" id="IPR001702">
    <property type="entry name" value="Porin_Gram-ve"/>
</dbReference>
<dbReference type="CDD" id="cd00342">
    <property type="entry name" value="gram_neg_porins"/>
    <property type="match status" value="1"/>
</dbReference>
<evidence type="ECO:0000256" key="4">
    <source>
        <dbReference type="ARBA" id="ARBA00022452"/>
    </source>
</evidence>
<evidence type="ECO:0000256" key="3">
    <source>
        <dbReference type="ARBA" id="ARBA00022448"/>
    </source>
</evidence>
<dbReference type="GO" id="GO:0015288">
    <property type="term" value="F:porin activity"/>
    <property type="evidence" value="ECO:0007669"/>
    <property type="project" value="UniProtKB-KW"/>
</dbReference>
<keyword evidence="14" id="KW-1185">Reference proteome</keyword>
<proteinExistence type="predicted"/>
<dbReference type="InterPro" id="IPR002299">
    <property type="entry name" value="Porin_Neis"/>
</dbReference>
<organism evidence="13 14">
    <name type="scientific">Burkholderia cenocepacia</name>
    <dbReference type="NCBI Taxonomy" id="95486"/>
    <lineage>
        <taxon>Bacteria</taxon>
        <taxon>Pseudomonadati</taxon>
        <taxon>Pseudomonadota</taxon>
        <taxon>Betaproteobacteria</taxon>
        <taxon>Burkholderiales</taxon>
        <taxon>Burkholderiaceae</taxon>
        <taxon>Burkholderia</taxon>
        <taxon>Burkholderia cepacia complex</taxon>
    </lineage>
</organism>
<dbReference type="PRINTS" id="PR00182">
    <property type="entry name" value="ECOLNEIPORIN"/>
</dbReference>
<dbReference type="GO" id="GO:0046930">
    <property type="term" value="C:pore complex"/>
    <property type="evidence" value="ECO:0007669"/>
    <property type="project" value="UniProtKB-KW"/>
</dbReference>
<evidence type="ECO:0000256" key="9">
    <source>
        <dbReference type="ARBA" id="ARBA00023136"/>
    </source>
</evidence>
<dbReference type="InterPro" id="IPR050298">
    <property type="entry name" value="Gram-neg_bact_OMP"/>
</dbReference>
<keyword evidence="7" id="KW-0406">Ion transport</keyword>
<keyword evidence="6 11" id="KW-0732">Signal</keyword>
<dbReference type="KEGG" id="bcen:DM39_5108"/>
<dbReference type="InterPro" id="IPR033900">
    <property type="entry name" value="Gram_neg_porin_domain"/>
</dbReference>
<dbReference type="AlphaFoldDB" id="A0AAN0RX55"/>
<feature type="signal peptide" evidence="11">
    <location>
        <begin position="1"/>
        <end position="20"/>
    </location>
</feature>
<evidence type="ECO:0000256" key="11">
    <source>
        <dbReference type="SAM" id="SignalP"/>
    </source>
</evidence>
<dbReference type="Proteomes" id="UP000029413">
    <property type="component" value="Chromosome 2"/>
</dbReference>
<dbReference type="GO" id="GO:0009279">
    <property type="term" value="C:cell outer membrane"/>
    <property type="evidence" value="ECO:0007669"/>
    <property type="project" value="UniProtKB-SubCell"/>
</dbReference>
<dbReference type="PRINTS" id="PR00184">
    <property type="entry name" value="NEISSPPORIN"/>
</dbReference>
<reference evidence="13 14" key="1">
    <citation type="submission" date="2014-05" db="EMBL/GenBank/DDBJ databases">
        <authorList>
            <person name="Bishop-Lilly K.A."/>
            <person name="Broomall S.M."/>
            <person name="Chain P.S."/>
            <person name="Chertkov O."/>
            <person name="Coyne S.R."/>
            <person name="Daligault H.E."/>
            <person name="Davenport K.W."/>
            <person name="Erkkila T."/>
            <person name="Frey K.G."/>
            <person name="Gibbons H.S."/>
            <person name="Gu W."/>
            <person name="Jaissle J."/>
            <person name="Johnson S.L."/>
            <person name="Koroleva G.I."/>
            <person name="Ladner J.T."/>
            <person name="Lo C.-C."/>
            <person name="Minogue T.D."/>
            <person name="Munk C."/>
            <person name="Palacios G.F."/>
            <person name="Redden C.L."/>
            <person name="Rosenzweig C.N."/>
            <person name="Scholz M.B."/>
            <person name="Teshima H."/>
            <person name="Xu Y."/>
        </authorList>
    </citation>
    <scope>NUCLEOTIDE SEQUENCE [LARGE SCALE GENOMIC DNA]</scope>
    <source>
        <strain evidence="13 14">DDS 22E-1</strain>
    </source>
</reference>
<evidence type="ECO:0000256" key="1">
    <source>
        <dbReference type="ARBA" id="ARBA00004571"/>
    </source>
</evidence>
<evidence type="ECO:0000256" key="10">
    <source>
        <dbReference type="ARBA" id="ARBA00023237"/>
    </source>
</evidence>
<keyword evidence="4" id="KW-1134">Transmembrane beta strand</keyword>
<evidence type="ECO:0000256" key="7">
    <source>
        <dbReference type="ARBA" id="ARBA00023065"/>
    </source>
</evidence>
<comment type="subcellular location">
    <subcellularLocation>
        <location evidence="1">Cell outer membrane</location>
        <topology evidence="1">Multi-pass membrane protein</topology>
    </subcellularLocation>
</comment>
<feature type="chain" id="PRO_5042951575" evidence="11">
    <location>
        <begin position="21"/>
        <end position="385"/>
    </location>
</feature>
<sequence>MQSTKIRRPGRCLMASLAFAAGWGTQMPAALAQSTVTLYGLLSEGIGYVSNEGGKSNVKLIPGTLQNNRIGLKGSEDLGEGWRAIFTLENGFDITNGKFQQGGRMFGRQAFVGLTSTTWGTLTAGRQYDVAFDYLTGFEAAVVAAGLGTHIGDNDNVFGSYRQNNSIKYQTPVMAGLRAEVLYALSNAAGQWALNRTISAGLSYERGGWRFAGAFLNMDRPGVGGNANGAVTDDYAGAPFILFHASPLNPGVGVRRQREWGAGAQYSAGPWRVAAMATDVRYDYLDGTRLHLDNIDVNASYYLTPTLMLSAAYLYTSGKYGGGYDRAPHWNTGQLSVDYFLSKRTDLYLYGNYQKATGAAADIYLFAPSSSQSQTAIVAGIRHKF</sequence>
<dbReference type="InterPro" id="IPR023614">
    <property type="entry name" value="Porin_dom_sf"/>
</dbReference>
<evidence type="ECO:0000313" key="13">
    <source>
        <dbReference type="EMBL" id="AIO35321.1"/>
    </source>
</evidence>
<protein>
    <submittedName>
        <fullName evidence="13">Gram-negative porin family protein</fullName>
    </submittedName>
</protein>
<evidence type="ECO:0000259" key="12">
    <source>
        <dbReference type="Pfam" id="PF13609"/>
    </source>
</evidence>
<name>A0AAN0RX55_9BURK</name>
<evidence type="ECO:0000256" key="2">
    <source>
        <dbReference type="ARBA" id="ARBA00011233"/>
    </source>
</evidence>
<dbReference type="GO" id="GO:0034220">
    <property type="term" value="P:monoatomic ion transmembrane transport"/>
    <property type="evidence" value="ECO:0007669"/>
    <property type="project" value="InterPro"/>
</dbReference>
<evidence type="ECO:0000256" key="6">
    <source>
        <dbReference type="ARBA" id="ARBA00022729"/>
    </source>
</evidence>
<keyword evidence="8" id="KW-0626">Porin</keyword>
<feature type="domain" description="Porin" evidence="12">
    <location>
        <begin position="29"/>
        <end position="357"/>
    </location>
</feature>
<keyword evidence="9" id="KW-0472">Membrane</keyword>
<dbReference type="Gene3D" id="2.40.160.10">
    <property type="entry name" value="Porin"/>
    <property type="match status" value="1"/>
</dbReference>
<comment type="subunit">
    <text evidence="2">Homotrimer.</text>
</comment>
<evidence type="ECO:0000313" key="14">
    <source>
        <dbReference type="Proteomes" id="UP000029413"/>
    </source>
</evidence>
<evidence type="ECO:0000256" key="8">
    <source>
        <dbReference type="ARBA" id="ARBA00023114"/>
    </source>
</evidence>
<dbReference type="PANTHER" id="PTHR34501:SF9">
    <property type="entry name" value="MAJOR OUTER MEMBRANE PROTEIN P.IA"/>
    <property type="match status" value="1"/>
</dbReference>